<dbReference type="GO" id="GO:0004842">
    <property type="term" value="F:ubiquitin-protein transferase activity"/>
    <property type="evidence" value="ECO:0007669"/>
    <property type="project" value="InterPro"/>
</dbReference>
<dbReference type="AlphaFoldDB" id="A0A8K1CRJ7"/>
<dbReference type="InterPro" id="IPR037252">
    <property type="entry name" value="Mib_Herc2_sf"/>
</dbReference>
<comment type="caution">
    <text evidence="5">The sequence shown here is derived from an EMBL/GenBank/DDBJ whole genome shotgun (WGS) entry which is preliminary data.</text>
</comment>
<keyword evidence="6" id="KW-1185">Reference proteome</keyword>
<dbReference type="PANTHER" id="PTHR46654:SF1">
    <property type="entry name" value="E3 UBIQUITIN-PROTEIN LIGASE HECTD3"/>
    <property type="match status" value="1"/>
</dbReference>
<evidence type="ECO:0000259" key="3">
    <source>
        <dbReference type="PROSITE" id="PS50237"/>
    </source>
</evidence>
<feature type="domain" description="MIB/HERC2" evidence="4">
    <location>
        <begin position="358"/>
        <end position="436"/>
    </location>
</feature>
<evidence type="ECO:0008006" key="7">
    <source>
        <dbReference type="Google" id="ProtNLM"/>
    </source>
</evidence>
<sequence length="894" mass="100413">MIVSLLEHSQSVKFHLLMLLSEMVQDSNFLHLLPPVLVEQLRNVLIANVRAMEQERNDEVKSEYFLKLVECTTLVKLAIDSNSHSVDNLIDTGTWRQCETSLTTDATVTLTSDGSSHHIQVEWSHLEEPFELQMVGSFLSSVTQAREDRVLLRWSHPEAILQLPLSEYVQHDAHFDTGDIVVAFVDAATKRLELRKNGHCVVSIARVKAAHVAWNDAIGDDVSSFRFQVQTKTVKNGIQVRQISSSPLTVLPRPIAPAWYNEICDSMSLLLDFRELRASRTSTWESSHPLSNDTVVQERKAIRVDGAVALEVRFDRLTNLEESHRLEFTSPSTVEPVVLSAFGGDQSVADKPHWLVVDPDERTEGLKVGTEVTRAVDWEYGAEDGGAGCVGEVQEIVSWKESDSCGVRVRWKRTGEEGVYRYGFRGKYDVQKLRRLLKEEKSLIIPGDEMTFTFESLGSKAVTCAWGYRFYVVPHFSRASIGRGRFCCNVSRVAIGTPTRIDDRHDQHLVKYVNKTAESKQKSLSEVLELPWSDIALAGDELVRWPALVELITGISTGGDGNQSSISALIDGDQTAALEILGKRFALLQQLNGAVSRLIPFILFALVRDQTSDLTFLSIVSSQRYRVFSLVKRMLWNDVLKKTEKSFDLIDLTFNRPKAMRHKATGKPDLNGQYALFSQAYRALHPRHPGIFRTSNRIYKVNFLGENAEDAGGPYNETFSQYSMELQSPQLPLLIRSPNAQHNVGAGRENWVLNPGATSPTLIAMYEFLGKFFGLSIRCGIYFSVNIANLIWKKLVGERVTVEDLALVDSMLVSSMDKIRRIDRHGVTEEMFEDVVMETSTTLSADNRMVELKPGGEKIPVTFASRCEFADGVEAYRLREFDVQVDAIMSGLSK</sequence>
<dbReference type="SUPFAM" id="SSF159034">
    <property type="entry name" value="Mib/herc2 domain-like"/>
    <property type="match status" value="1"/>
</dbReference>
<evidence type="ECO:0000256" key="2">
    <source>
        <dbReference type="PROSITE-ProRule" id="PRU00104"/>
    </source>
</evidence>
<dbReference type="Pfam" id="PF00632">
    <property type="entry name" value="HECT"/>
    <property type="match status" value="1"/>
</dbReference>
<dbReference type="InterPro" id="IPR000569">
    <property type="entry name" value="HECT_dom"/>
</dbReference>
<evidence type="ECO:0000313" key="6">
    <source>
        <dbReference type="Proteomes" id="UP000794436"/>
    </source>
</evidence>
<dbReference type="Gene3D" id="3.90.1750.10">
    <property type="entry name" value="Hect, E3 ligase catalytic domains"/>
    <property type="match status" value="1"/>
</dbReference>
<dbReference type="Pfam" id="PF06701">
    <property type="entry name" value="MIB_HERC2"/>
    <property type="match status" value="1"/>
</dbReference>
<dbReference type="Gene3D" id="3.30.2160.10">
    <property type="entry name" value="Hect, E3 ligase catalytic domain"/>
    <property type="match status" value="1"/>
</dbReference>
<proteinExistence type="predicted"/>
<dbReference type="InterPro" id="IPR035983">
    <property type="entry name" value="Hect_E3_ubiquitin_ligase"/>
</dbReference>
<dbReference type="OrthoDB" id="239701at2759"/>
<dbReference type="SUPFAM" id="SSF56204">
    <property type="entry name" value="Hect, E3 ligase catalytic domain"/>
    <property type="match status" value="1"/>
</dbReference>
<organism evidence="5 6">
    <name type="scientific">Pythium oligandrum</name>
    <name type="common">Mycoparasitic fungus</name>
    <dbReference type="NCBI Taxonomy" id="41045"/>
    <lineage>
        <taxon>Eukaryota</taxon>
        <taxon>Sar</taxon>
        <taxon>Stramenopiles</taxon>
        <taxon>Oomycota</taxon>
        <taxon>Peronosporomycetes</taxon>
        <taxon>Pythiales</taxon>
        <taxon>Pythiaceae</taxon>
        <taxon>Pythium</taxon>
    </lineage>
</organism>
<accession>A0A8K1CRJ7</accession>
<dbReference type="PROSITE" id="PS50237">
    <property type="entry name" value="HECT"/>
    <property type="match status" value="1"/>
</dbReference>
<dbReference type="SMART" id="SM00119">
    <property type="entry name" value="HECTc"/>
    <property type="match status" value="1"/>
</dbReference>
<dbReference type="PANTHER" id="PTHR46654">
    <property type="entry name" value="E3 UBIQUITIN-PROTEIN LIGASE HECTD3"/>
    <property type="match status" value="1"/>
</dbReference>
<gene>
    <name evidence="5" type="ORF">Poli38472_005979</name>
</gene>
<evidence type="ECO:0000259" key="4">
    <source>
        <dbReference type="PROSITE" id="PS51416"/>
    </source>
</evidence>
<protein>
    <recommendedName>
        <fullName evidence="7">HECT domain-containing protein</fullName>
    </recommendedName>
</protein>
<dbReference type="InterPro" id="IPR010606">
    <property type="entry name" value="Mib_Herc2"/>
</dbReference>
<dbReference type="PROSITE" id="PS51416">
    <property type="entry name" value="MIB_HERC2"/>
    <property type="match status" value="1"/>
</dbReference>
<reference evidence="5" key="1">
    <citation type="submission" date="2019-03" db="EMBL/GenBank/DDBJ databases">
        <title>Long read genome sequence of the mycoparasitic Pythium oligandrum ATCC 38472 isolated from sugarbeet rhizosphere.</title>
        <authorList>
            <person name="Gaulin E."/>
        </authorList>
    </citation>
    <scope>NUCLEOTIDE SEQUENCE</scope>
    <source>
        <strain evidence="5">ATCC 38472_TT</strain>
    </source>
</reference>
<dbReference type="InterPro" id="IPR042469">
    <property type="entry name" value="HECTD3"/>
</dbReference>
<evidence type="ECO:0000256" key="1">
    <source>
        <dbReference type="ARBA" id="ARBA00022786"/>
    </source>
</evidence>
<dbReference type="GO" id="GO:0046872">
    <property type="term" value="F:metal ion binding"/>
    <property type="evidence" value="ECO:0007669"/>
    <property type="project" value="InterPro"/>
</dbReference>
<dbReference type="GO" id="GO:0016567">
    <property type="term" value="P:protein ubiquitination"/>
    <property type="evidence" value="ECO:0007669"/>
    <property type="project" value="InterPro"/>
</dbReference>
<dbReference type="Gene3D" id="2.30.30.40">
    <property type="entry name" value="SH3 Domains"/>
    <property type="match status" value="1"/>
</dbReference>
<name>A0A8K1CRJ7_PYTOL</name>
<comment type="caution">
    <text evidence="2">Lacks conserved residue(s) required for the propagation of feature annotation.</text>
</comment>
<keyword evidence="1 2" id="KW-0833">Ubl conjugation pathway</keyword>
<evidence type="ECO:0000313" key="5">
    <source>
        <dbReference type="EMBL" id="TMW68511.1"/>
    </source>
</evidence>
<feature type="domain" description="HECT" evidence="3">
    <location>
        <begin position="688"/>
        <end position="878"/>
    </location>
</feature>
<dbReference type="EMBL" id="SPLM01000002">
    <property type="protein sequence ID" value="TMW68511.1"/>
    <property type="molecule type" value="Genomic_DNA"/>
</dbReference>
<dbReference type="Proteomes" id="UP000794436">
    <property type="component" value="Unassembled WGS sequence"/>
</dbReference>